<evidence type="ECO:0000313" key="1">
    <source>
        <dbReference type="EMBL" id="SVB09588.1"/>
    </source>
</evidence>
<feature type="non-terminal residue" evidence="1">
    <location>
        <position position="1"/>
    </location>
</feature>
<reference evidence="1" key="1">
    <citation type="submission" date="2018-05" db="EMBL/GenBank/DDBJ databases">
        <authorList>
            <person name="Lanie J.A."/>
            <person name="Ng W.-L."/>
            <person name="Kazmierczak K.M."/>
            <person name="Andrzejewski T.M."/>
            <person name="Davidsen T.M."/>
            <person name="Wayne K.J."/>
            <person name="Tettelin H."/>
            <person name="Glass J.I."/>
            <person name="Rusch D."/>
            <person name="Podicherti R."/>
            <person name="Tsui H.-C.T."/>
            <person name="Winkler M.E."/>
        </authorList>
    </citation>
    <scope>NUCLEOTIDE SEQUENCE</scope>
</reference>
<dbReference type="InterPro" id="IPR011050">
    <property type="entry name" value="Pectin_lyase_fold/virulence"/>
</dbReference>
<dbReference type="SUPFAM" id="SSF51126">
    <property type="entry name" value="Pectin lyase-like"/>
    <property type="match status" value="1"/>
</dbReference>
<proteinExistence type="predicted"/>
<dbReference type="InterPro" id="IPR012334">
    <property type="entry name" value="Pectin_lyas_fold"/>
</dbReference>
<dbReference type="AlphaFoldDB" id="A0A382B742"/>
<gene>
    <name evidence="1" type="ORF">METZ01_LOCUS162442</name>
</gene>
<dbReference type="EMBL" id="UINC01028500">
    <property type="protein sequence ID" value="SVB09588.1"/>
    <property type="molecule type" value="Genomic_DNA"/>
</dbReference>
<name>A0A382B742_9ZZZZ</name>
<sequence length="224" mass="25732">AVGPNVRITGLRLGGPNPDPCLEHHHRSFAERRGHQYYYKFPVSDGISCDQFKLEIDNCEIGGWSHAAINLQAGSNHHIHHNFIHHNQYNGLGYGICHDRSFSLIEYNLFNYNRHSIAGTGRPHSGYEARHNIEIKHSLSHCFDMHGGRDRQDNTNISGTWLKIHHNTFRCPETAIVIRGKPEQDCEIHNNWFYQQSPNKSIRLEGHSQIRNNIYGLTNPKLLS</sequence>
<protein>
    <submittedName>
        <fullName evidence="1">Uncharacterized protein</fullName>
    </submittedName>
</protein>
<dbReference type="Gene3D" id="2.160.20.10">
    <property type="entry name" value="Single-stranded right-handed beta-helix, Pectin lyase-like"/>
    <property type="match status" value="1"/>
</dbReference>
<accession>A0A382B742</accession>
<organism evidence="1">
    <name type="scientific">marine metagenome</name>
    <dbReference type="NCBI Taxonomy" id="408172"/>
    <lineage>
        <taxon>unclassified sequences</taxon>
        <taxon>metagenomes</taxon>
        <taxon>ecological metagenomes</taxon>
    </lineage>
</organism>